<dbReference type="InterPro" id="IPR015911">
    <property type="entry name" value="Phosphoglycerate_kinase_CS"/>
</dbReference>
<evidence type="ECO:0000256" key="10">
    <source>
        <dbReference type="ARBA" id="ARBA00022741"/>
    </source>
</evidence>
<dbReference type="InterPro" id="IPR036043">
    <property type="entry name" value="Phosphoglycerate_kinase_sf"/>
</dbReference>
<reference evidence="18 19" key="2">
    <citation type="submission" date="2018-06" db="EMBL/GenBank/DDBJ databases">
        <authorList>
            <person name="Zhirakovskaya E."/>
        </authorList>
    </citation>
    <scope>NUCLEOTIDE SEQUENCE [LARGE SCALE GENOMIC DNA]</scope>
    <source>
        <strain evidence="18 19">FBKL4.011</strain>
    </source>
</reference>
<protein>
    <recommendedName>
        <fullName evidence="7 14">Phosphoglycerate kinase</fullName>
        <ecNumber evidence="6 14">2.7.2.3</ecNumber>
    </recommendedName>
</protein>
<keyword evidence="11 14" id="KW-0418">Kinase</keyword>
<comment type="caution">
    <text evidence="18">The sequence shown here is derived from an EMBL/GenBank/DDBJ whole genome shotgun (WGS) entry which is preliminary data.</text>
</comment>
<keyword evidence="19" id="KW-1185">Reference proteome</keyword>
<dbReference type="OrthoDB" id="9808460at2"/>
<evidence type="ECO:0000256" key="12">
    <source>
        <dbReference type="ARBA" id="ARBA00022840"/>
    </source>
</evidence>
<feature type="binding site" evidence="14 15">
    <location>
        <begin position="59"/>
        <end position="62"/>
    </location>
    <ligand>
        <name>substrate</name>
    </ligand>
</feature>
<comment type="catalytic activity">
    <reaction evidence="1 14 17">
        <text>(2R)-3-phosphoglycerate + ATP = (2R)-3-phospho-glyceroyl phosphate + ADP</text>
        <dbReference type="Rhea" id="RHEA:14801"/>
        <dbReference type="ChEBI" id="CHEBI:30616"/>
        <dbReference type="ChEBI" id="CHEBI:57604"/>
        <dbReference type="ChEBI" id="CHEBI:58272"/>
        <dbReference type="ChEBI" id="CHEBI:456216"/>
        <dbReference type="EC" id="2.7.2.3"/>
    </reaction>
</comment>
<keyword evidence="12 14" id="KW-0067">ATP-binding</keyword>
<comment type="subcellular location">
    <subcellularLocation>
        <location evidence="2 14">Cytoplasm</location>
    </subcellularLocation>
</comment>
<evidence type="ECO:0000256" key="9">
    <source>
        <dbReference type="ARBA" id="ARBA00022679"/>
    </source>
</evidence>
<evidence type="ECO:0000256" key="5">
    <source>
        <dbReference type="ARBA" id="ARBA00011245"/>
    </source>
</evidence>
<evidence type="ECO:0000313" key="19">
    <source>
        <dbReference type="Proteomes" id="UP000251213"/>
    </source>
</evidence>
<keyword evidence="9 14" id="KW-0808">Transferase</keyword>
<evidence type="ECO:0000256" key="2">
    <source>
        <dbReference type="ARBA" id="ARBA00004496"/>
    </source>
</evidence>
<dbReference type="Pfam" id="PF00162">
    <property type="entry name" value="PGK"/>
    <property type="match status" value="1"/>
</dbReference>
<evidence type="ECO:0000313" key="18">
    <source>
        <dbReference type="EMBL" id="RAL24479.1"/>
    </source>
</evidence>
<dbReference type="AlphaFoldDB" id="A0A364K5D9"/>
<comment type="subunit">
    <text evidence="5 14">Monomer.</text>
</comment>
<evidence type="ECO:0000256" key="8">
    <source>
        <dbReference type="ARBA" id="ARBA00022490"/>
    </source>
</evidence>
<feature type="binding site" evidence="15">
    <location>
        <position position="118"/>
    </location>
    <ligand>
        <name>(2R)-3-phosphoglycerate</name>
        <dbReference type="ChEBI" id="CHEBI:58272"/>
    </ligand>
</feature>
<dbReference type="InterPro" id="IPR001576">
    <property type="entry name" value="Phosphoglycerate_kinase"/>
</dbReference>
<evidence type="ECO:0000256" key="1">
    <source>
        <dbReference type="ARBA" id="ARBA00000642"/>
    </source>
</evidence>
<feature type="binding site" evidence="15">
    <location>
        <position position="151"/>
    </location>
    <ligand>
        <name>(2R)-3-phosphoglycerate</name>
        <dbReference type="ChEBI" id="CHEBI:58272"/>
    </ligand>
</feature>
<dbReference type="FunFam" id="3.40.50.1260:FF:000002">
    <property type="entry name" value="Phosphoglycerate kinase"/>
    <property type="match status" value="1"/>
</dbReference>
<dbReference type="EC" id="2.7.2.3" evidence="6 14"/>
<comment type="pathway">
    <text evidence="3 14">Carbohydrate degradation; glycolysis; pyruvate from D-glyceraldehyde 3-phosphate: step 2/5.</text>
</comment>
<evidence type="ECO:0000256" key="17">
    <source>
        <dbReference type="RuleBase" id="RU000532"/>
    </source>
</evidence>
<dbReference type="GO" id="GO:0043531">
    <property type="term" value="F:ADP binding"/>
    <property type="evidence" value="ECO:0007669"/>
    <property type="project" value="TreeGrafter"/>
</dbReference>
<dbReference type="EMBL" id="QJKK01000004">
    <property type="protein sequence ID" value="RAL24479.1"/>
    <property type="molecule type" value="Genomic_DNA"/>
</dbReference>
<evidence type="ECO:0000256" key="15">
    <source>
        <dbReference type="PIRSR" id="PIRSR000724-1"/>
    </source>
</evidence>
<evidence type="ECO:0000256" key="14">
    <source>
        <dbReference type="HAMAP-Rule" id="MF_00145"/>
    </source>
</evidence>
<dbReference type="FunFam" id="3.40.50.1260:FF:000007">
    <property type="entry name" value="Phosphoglycerate kinase"/>
    <property type="match status" value="1"/>
</dbReference>
<dbReference type="GO" id="GO:0005524">
    <property type="term" value="F:ATP binding"/>
    <property type="evidence" value="ECO:0007669"/>
    <property type="project" value="UniProtKB-KW"/>
</dbReference>
<accession>A0A364K5D9</accession>
<sequence length="395" mass="42918">MNKKSIRDVDVRGKKVFCRVDFNVPIQNGQITDDTRIRAALPTIKYLIEHGAKLILASHLGRPKGKVVEEMRLTPVANRLAEYLEQPVYKVDEVVGAEVEKRVRELKEGEVLLLENVRFLPGEEKNDPVVAKAFADLADLFVNDAFGTAHRAHASTEGIANYIPAVAGLLMQKELDTLGQAMLNPKRPFTAIIGGAKVKDKIGVIQNLLDKVDNLIIGGGLSYTFIRAQGYEIGKSLLEEDKLELARSFIEQAKEKGIRLYLPVDAVVANEFGENPAQVKTVTIDQIPADMMGLDIGPKTREIFAEVIHSSNLVIWNGPMGVFEFDQFAKGTNQVAKAMAQSQALTIVGGGDSAAAIEKAGLAQEVDHISTGGGASLELMEGKELPGVAILNDKE</sequence>
<feature type="binding site" evidence="14">
    <location>
        <position position="151"/>
    </location>
    <ligand>
        <name>substrate</name>
    </ligand>
</feature>
<feature type="binding site" evidence="14 16">
    <location>
        <begin position="350"/>
        <end position="353"/>
    </location>
    <ligand>
        <name>ATP</name>
        <dbReference type="ChEBI" id="CHEBI:30616"/>
    </ligand>
</feature>
<dbReference type="HAMAP" id="MF_00145">
    <property type="entry name" value="Phosphoglyc_kinase"/>
    <property type="match status" value="1"/>
</dbReference>
<evidence type="ECO:0000256" key="7">
    <source>
        <dbReference type="ARBA" id="ARBA00016471"/>
    </source>
</evidence>
<feature type="binding site" evidence="14 16">
    <location>
        <position position="201"/>
    </location>
    <ligand>
        <name>ATP</name>
        <dbReference type="ChEBI" id="CHEBI:30616"/>
    </ligand>
</feature>
<evidence type="ECO:0000256" key="13">
    <source>
        <dbReference type="ARBA" id="ARBA00023152"/>
    </source>
</evidence>
<feature type="binding site" evidence="14">
    <location>
        <position position="118"/>
    </location>
    <ligand>
        <name>substrate</name>
    </ligand>
</feature>
<dbReference type="GO" id="GO:0006094">
    <property type="term" value="P:gluconeogenesis"/>
    <property type="evidence" value="ECO:0007669"/>
    <property type="project" value="TreeGrafter"/>
</dbReference>
<feature type="binding site" evidence="14">
    <location>
        <position position="293"/>
    </location>
    <ligand>
        <name>ATP</name>
        <dbReference type="ChEBI" id="CHEBI:30616"/>
    </ligand>
</feature>
<comment type="similarity">
    <text evidence="4 14 17">Belongs to the phosphoglycerate kinase family.</text>
</comment>
<dbReference type="UniPathway" id="UPA00109">
    <property type="reaction ID" value="UER00185"/>
</dbReference>
<dbReference type="SUPFAM" id="SSF53748">
    <property type="entry name" value="Phosphoglycerate kinase"/>
    <property type="match status" value="1"/>
</dbReference>
<dbReference type="GO" id="GO:0004618">
    <property type="term" value="F:phosphoglycerate kinase activity"/>
    <property type="evidence" value="ECO:0007669"/>
    <property type="project" value="UniProtKB-UniRule"/>
</dbReference>
<feature type="binding site" evidence="14 16">
    <location>
        <position position="324"/>
    </location>
    <ligand>
        <name>ATP</name>
        <dbReference type="ChEBI" id="CHEBI:30616"/>
    </ligand>
</feature>
<evidence type="ECO:0000256" key="11">
    <source>
        <dbReference type="ARBA" id="ARBA00022777"/>
    </source>
</evidence>
<evidence type="ECO:0000256" key="16">
    <source>
        <dbReference type="PIRSR" id="PIRSR000724-2"/>
    </source>
</evidence>
<feature type="binding site" evidence="14 15">
    <location>
        <begin position="21"/>
        <end position="23"/>
    </location>
    <ligand>
        <name>substrate</name>
    </ligand>
</feature>
<dbReference type="GO" id="GO:0005829">
    <property type="term" value="C:cytosol"/>
    <property type="evidence" value="ECO:0007669"/>
    <property type="project" value="TreeGrafter"/>
</dbReference>
<name>A0A364K5D9_9BACL</name>
<evidence type="ECO:0000256" key="4">
    <source>
        <dbReference type="ARBA" id="ARBA00008982"/>
    </source>
</evidence>
<keyword evidence="10 14" id="KW-0547">Nucleotide-binding</keyword>
<organism evidence="18 19">
    <name type="scientific">Thermoflavimicrobium daqui</name>
    <dbReference type="NCBI Taxonomy" id="2137476"/>
    <lineage>
        <taxon>Bacteria</taxon>
        <taxon>Bacillati</taxon>
        <taxon>Bacillota</taxon>
        <taxon>Bacilli</taxon>
        <taxon>Bacillales</taxon>
        <taxon>Thermoactinomycetaceae</taxon>
        <taxon>Thermoflavimicrobium</taxon>
    </lineage>
</organism>
<reference evidence="18 19" key="1">
    <citation type="submission" date="2018-06" db="EMBL/GenBank/DDBJ databases">
        <title>Thermoflavimicrobium daqus sp. nov., a thermophilic microbe isolated from Moutai-flavour Daqu.</title>
        <authorList>
            <person name="Wang X."/>
            <person name="Zhou H."/>
        </authorList>
    </citation>
    <scope>NUCLEOTIDE SEQUENCE [LARGE SCALE GENOMIC DNA]</scope>
    <source>
        <strain evidence="18 19">FBKL4.011</strain>
    </source>
</reference>
<dbReference type="Proteomes" id="UP000251213">
    <property type="component" value="Unassembled WGS sequence"/>
</dbReference>
<evidence type="ECO:0000256" key="6">
    <source>
        <dbReference type="ARBA" id="ARBA00013061"/>
    </source>
</evidence>
<keyword evidence="13 14" id="KW-0324">Glycolysis</keyword>
<evidence type="ECO:0000256" key="3">
    <source>
        <dbReference type="ARBA" id="ARBA00004838"/>
    </source>
</evidence>
<dbReference type="PIRSF" id="PIRSF000724">
    <property type="entry name" value="Pgk"/>
    <property type="match status" value="1"/>
</dbReference>
<gene>
    <name evidence="14 18" type="primary">pgk</name>
    <name evidence="18" type="ORF">DL897_09190</name>
</gene>
<proteinExistence type="inferred from homology"/>
<dbReference type="PANTHER" id="PTHR11406:SF23">
    <property type="entry name" value="PHOSPHOGLYCERATE KINASE 1, CHLOROPLASTIC-RELATED"/>
    <property type="match status" value="1"/>
</dbReference>
<dbReference type="Gene3D" id="3.40.50.1260">
    <property type="entry name" value="Phosphoglycerate kinase, N-terminal domain"/>
    <property type="match status" value="2"/>
</dbReference>
<keyword evidence="8 14" id="KW-0963">Cytoplasm</keyword>
<dbReference type="InterPro" id="IPR015824">
    <property type="entry name" value="Phosphoglycerate_kinase_N"/>
</dbReference>
<dbReference type="RefSeq" id="WP_113658850.1">
    <property type="nucleotide sequence ID" value="NZ_KZ845666.1"/>
</dbReference>
<feature type="binding site" evidence="14">
    <location>
        <position position="36"/>
    </location>
    <ligand>
        <name>substrate</name>
    </ligand>
</feature>
<dbReference type="GO" id="GO:0006096">
    <property type="term" value="P:glycolytic process"/>
    <property type="evidence" value="ECO:0007669"/>
    <property type="project" value="UniProtKB-UniRule"/>
</dbReference>
<dbReference type="CDD" id="cd00318">
    <property type="entry name" value="Phosphoglycerate_kinase"/>
    <property type="match status" value="1"/>
</dbReference>
<dbReference type="PANTHER" id="PTHR11406">
    <property type="entry name" value="PHOSPHOGLYCERATE KINASE"/>
    <property type="match status" value="1"/>
</dbReference>
<dbReference type="PROSITE" id="PS00111">
    <property type="entry name" value="PGLYCERATE_KINASE"/>
    <property type="match status" value="1"/>
</dbReference>
<dbReference type="PRINTS" id="PR00477">
    <property type="entry name" value="PHGLYCKINASE"/>
</dbReference>
<feature type="binding site" evidence="15">
    <location>
        <position position="36"/>
    </location>
    <ligand>
        <name>(2R)-3-phosphoglycerate</name>
        <dbReference type="ChEBI" id="CHEBI:58272"/>
    </ligand>
</feature>